<dbReference type="Pfam" id="PF01565">
    <property type="entry name" value="FAD_binding_4"/>
    <property type="match status" value="1"/>
</dbReference>
<dbReference type="PROSITE" id="PS00862">
    <property type="entry name" value="OX2_COVAL_FAD"/>
    <property type="match status" value="1"/>
</dbReference>
<protein>
    <recommendedName>
        <fullName evidence="6">FAD-binding PCMH-type domain-containing protein</fullName>
    </recommendedName>
</protein>
<keyword evidence="5" id="KW-0560">Oxidoreductase</keyword>
<dbReference type="InterPro" id="IPR006093">
    <property type="entry name" value="Oxy_OxRdtase_FAD_BS"/>
</dbReference>
<evidence type="ECO:0000256" key="2">
    <source>
        <dbReference type="ARBA" id="ARBA00005466"/>
    </source>
</evidence>
<evidence type="ECO:0000313" key="8">
    <source>
        <dbReference type="Proteomes" id="UP001049176"/>
    </source>
</evidence>
<comment type="caution">
    <text evidence="7">The sequence shown here is derived from an EMBL/GenBank/DDBJ whole genome shotgun (WGS) entry which is preliminary data.</text>
</comment>
<comment type="similarity">
    <text evidence="2">Belongs to the oxygen-dependent FAD-linked oxidoreductase family.</text>
</comment>
<dbReference type="GeneID" id="66069095"/>
<evidence type="ECO:0000259" key="6">
    <source>
        <dbReference type="PROSITE" id="PS51387"/>
    </source>
</evidence>
<dbReference type="EMBL" id="CM032181">
    <property type="protein sequence ID" value="KAG7098045.1"/>
    <property type="molecule type" value="Genomic_DNA"/>
</dbReference>
<dbReference type="InterPro" id="IPR006094">
    <property type="entry name" value="Oxid_FAD_bind_N"/>
</dbReference>
<evidence type="ECO:0000313" key="7">
    <source>
        <dbReference type="EMBL" id="KAG7098045.1"/>
    </source>
</evidence>
<proteinExistence type="inferred from homology"/>
<dbReference type="GO" id="GO:0016491">
    <property type="term" value="F:oxidoreductase activity"/>
    <property type="evidence" value="ECO:0007669"/>
    <property type="project" value="UniProtKB-KW"/>
</dbReference>
<feature type="domain" description="FAD-binding PCMH-type" evidence="6">
    <location>
        <begin position="98"/>
        <end position="270"/>
    </location>
</feature>
<dbReference type="Gene3D" id="3.40.462.20">
    <property type="match status" value="1"/>
</dbReference>
<comment type="cofactor">
    <cofactor evidence="1">
        <name>FAD</name>
        <dbReference type="ChEBI" id="CHEBI:57692"/>
    </cofactor>
</comment>
<dbReference type="RefSeq" id="XP_043014515.1">
    <property type="nucleotide sequence ID" value="XM_043145816.1"/>
</dbReference>
<reference evidence="7" key="1">
    <citation type="journal article" date="2021" name="Genome Biol. Evol.">
        <title>The assembled and annotated genome of the fairy-ring fungus Marasmius oreades.</title>
        <authorList>
            <person name="Hiltunen M."/>
            <person name="Ament-Velasquez S.L."/>
            <person name="Johannesson H."/>
        </authorList>
    </citation>
    <scope>NUCLEOTIDE SEQUENCE</scope>
    <source>
        <strain evidence="7">03SP1</strain>
    </source>
</reference>
<dbReference type="InterPro" id="IPR050416">
    <property type="entry name" value="FAD-linked_Oxidoreductase"/>
</dbReference>
<keyword evidence="8" id="KW-1185">Reference proteome</keyword>
<gene>
    <name evidence="7" type="ORF">E1B28_000019</name>
</gene>
<keyword evidence="3" id="KW-0285">Flavoprotein</keyword>
<dbReference type="InterPro" id="IPR012951">
    <property type="entry name" value="BBE"/>
</dbReference>
<evidence type="ECO:0000256" key="4">
    <source>
        <dbReference type="ARBA" id="ARBA00022827"/>
    </source>
</evidence>
<dbReference type="OrthoDB" id="407275at2759"/>
<dbReference type="InterPro" id="IPR016169">
    <property type="entry name" value="FAD-bd_PCMH_sub2"/>
</dbReference>
<dbReference type="PROSITE" id="PS51387">
    <property type="entry name" value="FAD_PCMH"/>
    <property type="match status" value="1"/>
</dbReference>
<dbReference type="Pfam" id="PF08031">
    <property type="entry name" value="BBE"/>
    <property type="match status" value="1"/>
</dbReference>
<evidence type="ECO:0000256" key="5">
    <source>
        <dbReference type="ARBA" id="ARBA00023002"/>
    </source>
</evidence>
<dbReference type="Gene3D" id="3.30.465.10">
    <property type="match status" value="1"/>
</dbReference>
<dbReference type="InterPro" id="IPR016166">
    <property type="entry name" value="FAD-bd_PCMH"/>
</dbReference>
<dbReference type="PANTHER" id="PTHR42973:SF39">
    <property type="entry name" value="FAD-BINDING PCMH-TYPE DOMAIN-CONTAINING PROTEIN"/>
    <property type="match status" value="1"/>
</dbReference>
<evidence type="ECO:0000256" key="3">
    <source>
        <dbReference type="ARBA" id="ARBA00022630"/>
    </source>
</evidence>
<dbReference type="Proteomes" id="UP001049176">
    <property type="component" value="Chromosome 1"/>
</dbReference>
<sequence length="549" mass="59377">MGRPVKGVGEAGRKVKWTGRRGMTQARCLIHDVLPAGTWYSNIFSKTMAPLILLSLLLIAPLGAYADLRQGLIGSRIEALFPGDSQYTESRQAFNQRFNVHPAAIVFPTSAQDVSQIVKIGAANKLRVVARSGGHSYAANGLGGQDGALVIDLKKMNKITIDTNTNIAHVEAGNKLGSVAAALNAVGRALPHGSCTYVGVGGHASFGGFGFTSRMWGLMTDTIRAANVVFANGTLSRVSESSHPDIFWAVRGAAPSIVIVTSFEFETFPEPNYAVIWGYGWDLSASDAASALKIFQNFSLTSDLPSHLTTDVNLGQGSQRGFVSFRVSGGWYSSSSDQAENEKALNASLAPLLESLPPPTGVSREGNGTYIDTVIILANSDKGLDTSTPEGNDTFYAKSLMTPEAEPMNDETCLSFMTYLAEDGYDSGLGWFFQIGVYGGRNSKINALPANATSFVRRDTLFTMQFYASSPGNIPPYPNEGFTFLDGVVNSITSGMPEAWDYSAYTNYLDNRLEDWPKLYFGSHYARLQRIKQEVDPRNVFKFPTSINS</sequence>
<keyword evidence="4" id="KW-0274">FAD</keyword>
<evidence type="ECO:0000256" key="1">
    <source>
        <dbReference type="ARBA" id="ARBA00001974"/>
    </source>
</evidence>
<dbReference type="PANTHER" id="PTHR42973">
    <property type="entry name" value="BINDING OXIDOREDUCTASE, PUTATIVE (AFU_ORTHOLOGUE AFUA_1G17690)-RELATED"/>
    <property type="match status" value="1"/>
</dbReference>
<name>A0A9P7V0N3_9AGAR</name>
<dbReference type="SUPFAM" id="SSF56176">
    <property type="entry name" value="FAD-binding/transporter-associated domain-like"/>
    <property type="match status" value="1"/>
</dbReference>
<dbReference type="InterPro" id="IPR036318">
    <property type="entry name" value="FAD-bd_PCMH-like_sf"/>
</dbReference>
<dbReference type="GO" id="GO:0071949">
    <property type="term" value="F:FAD binding"/>
    <property type="evidence" value="ECO:0007669"/>
    <property type="project" value="InterPro"/>
</dbReference>
<dbReference type="AlphaFoldDB" id="A0A9P7V0N3"/>
<organism evidence="7 8">
    <name type="scientific">Marasmius oreades</name>
    <name type="common">fairy-ring Marasmius</name>
    <dbReference type="NCBI Taxonomy" id="181124"/>
    <lineage>
        <taxon>Eukaryota</taxon>
        <taxon>Fungi</taxon>
        <taxon>Dikarya</taxon>
        <taxon>Basidiomycota</taxon>
        <taxon>Agaricomycotina</taxon>
        <taxon>Agaricomycetes</taxon>
        <taxon>Agaricomycetidae</taxon>
        <taxon>Agaricales</taxon>
        <taxon>Marasmiineae</taxon>
        <taxon>Marasmiaceae</taxon>
        <taxon>Marasmius</taxon>
    </lineage>
</organism>
<accession>A0A9P7V0N3</accession>